<dbReference type="InParanoid" id="A0A7R8U9R2"/>
<dbReference type="PANTHER" id="PTHR23122">
    <property type="entry name" value="MEMBRANE-ASSOCIATED GUANYLATE KINASE MAGUK"/>
    <property type="match status" value="1"/>
</dbReference>
<dbReference type="InterPro" id="IPR036892">
    <property type="entry name" value="L27_dom_sf"/>
</dbReference>
<feature type="domain" description="L27" evidence="1">
    <location>
        <begin position="12"/>
        <end position="65"/>
    </location>
</feature>
<dbReference type="InterPro" id="IPR050716">
    <property type="entry name" value="MAGUK"/>
</dbReference>
<accession>A0A7R8U9R2</accession>
<dbReference type="Proteomes" id="UP000594454">
    <property type="component" value="Chromosome 1"/>
</dbReference>
<reference evidence="2 3" key="1">
    <citation type="submission" date="2020-11" db="EMBL/GenBank/DDBJ databases">
        <authorList>
            <person name="Wallbank WR R."/>
            <person name="Pardo Diaz C."/>
            <person name="Kozak K."/>
            <person name="Martin S."/>
            <person name="Jiggins C."/>
            <person name="Moest M."/>
            <person name="Warren A I."/>
            <person name="Generalovic N T."/>
            <person name="Byers J.R.P. K."/>
            <person name="Montejo-Kovacevich G."/>
            <person name="Yen C E."/>
        </authorList>
    </citation>
    <scope>NUCLEOTIDE SEQUENCE [LARGE SCALE GENOMIC DNA]</scope>
</reference>
<gene>
    <name evidence="2" type="ORF">HERILL_LOCUS156</name>
</gene>
<dbReference type="Pfam" id="PF02828">
    <property type="entry name" value="L27"/>
    <property type="match status" value="1"/>
</dbReference>
<dbReference type="InterPro" id="IPR014775">
    <property type="entry name" value="L27_C"/>
</dbReference>
<dbReference type="OrthoDB" id="439127at2759"/>
<dbReference type="SUPFAM" id="SSF101288">
    <property type="entry name" value="L27 domain"/>
    <property type="match status" value="1"/>
</dbReference>
<feature type="domain" description="L27" evidence="1">
    <location>
        <begin position="66"/>
        <end position="124"/>
    </location>
</feature>
<dbReference type="GO" id="GO:0030054">
    <property type="term" value="C:cell junction"/>
    <property type="evidence" value="ECO:0007669"/>
    <property type="project" value="UniProtKB-ARBA"/>
</dbReference>
<evidence type="ECO:0000259" key="1">
    <source>
        <dbReference type="PROSITE" id="PS51022"/>
    </source>
</evidence>
<dbReference type="EMBL" id="LR899009">
    <property type="protein sequence ID" value="CAD7076757.1"/>
    <property type="molecule type" value="Genomic_DNA"/>
</dbReference>
<name>A0A7R8U9R2_HERIL</name>
<dbReference type="SMART" id="SM00569">
    <property type="entry name" value="L27"/>
    <property type="match status" value="2"/>
</dbReference>
<dbReference type="AlphaFoldDB" id="A0A7R8U9R2"/>
<proteinExistence type="predicted"/>
<sequence length="170" mass="19132">MTAVVMAKNSNWDPAVSKLISSLKEAESLSDAQEIEFLRSLLESKELNALVNVHSKVAKVGKDDRLAPLLSTSMQVLFEVLELLSTRCHLSPVCKEAFHLFQNPHFQSLLCAHDAIAQKDFYPHLPEIPMEMDEDEETIKIVQLVKSNEPLVGTKLLSFIDFLCNRSSYC</sequence>
<evidence type="ECO:0000313" key="2">
    <source>
        <dbReference type="EMBL" id="CAD7076757.1"/>
    </source>
</evidence>
<dbReference type="InterPro" id="IPR004172">
    <property type="entry name" value="L27_dom"/>
</dbReference>
<dbReference type="PROSITE" id="PS51022">
    <property type="entry name" value="L27"/>
    <property type="match status" value="2"/>
</dbReference>
<protein>
    <recommendedName>
        <fullName evidence="1">L27 domain-containing protein</fullName>
    </recommendedName>
</protein>
<dbReference type="Gene3D" id="1.10.287.650">
    <property type="entry name" value="L27 domain"/>
    <property type="match status" value="1"/>
</dbReference>
<keyword evidence="3" id="KW-1185">Reference proteome</keyword>
<evidence type="ECO:0000313" key="3">
    <source>
        <dbReference type="Proteomes" id="UP000594454"/>
    </source>
</evidence>
<organism evidence="2 3">
    <name type="scientific">Hermetia illucens</name>
    <name type="common">Black soldier fly</name>
    <dbReference type="NCBI Taxonomy" id="343691"/>
    <lineage>
        <taxon>Eukaryota</taxon>
        <taxon>Metazoa</taxon>
        <taxon>Ecdysozoa</taxon>
        <taxon>Arthropoda</taxon>
        <taxon>Hexapoda</taxon>
        <taxon>Insecta</taxon>
        <taxon>Pterygota</taxon>
        <taxon>Neoptera</taxon>
        <taxon>Endopterygota</taxon>
        <taxon>Diptera</taxon>
        <taxon>Brachycera</taxon>
        <taxon>Stratiomyomorpha</taxon>
        <taxon>Stratiomyidae</taxon>
        <taxon>Hermetiinae</taxon>
        <taxon>Hermetia</taxon>
    </lineage>
</organism>